<dbReference type="Pfam" id="PF01850">
    <property type="entry name" value="PIN"/>
    <property type="match status" value="1"/>
</dbReference>
<dbReference type="SUPFAM" id="SSF88723">
    <property type="entry name" value="PIN domain-like"/>
    <property type="match status" value="1"/>
</dbReference>
<keyword evidence="3" id="KW-1185">Reference proteome</keyword>
<dbReference type="EMBL" id="AP014633">
    <property type="protein sequence ID" value="BAP56444.1"/>
    <property type="molecule type" value="Genomic_DNA"/>
</dbReference>
<dbReference type="InterPro" id="IPR041705">
    <property type="entry name" value="PIN_Sll0205"/>
</dbReference>
<dbReference type="CDD" id="cd09872">
    <property type="entry name" value="PIN_Sll0205-like"/>
    <property type="match status" value="1"/>
</dbReference>
<dbReference type="Proteomes" id="UP000031623">
    <property type="component" value="Chromosome"/>
</dbReference>
<reference evidence="2 3" key="1">
    <citation type="journal article" date="2014" name="ISME J.">
        <title>Ecophysiology of Thioploca ingrica as revealed by the complete genome sequence supplemented with proteomic evidence.</title>
        <authorList>
            <person name="Kojima H."/>
            <person name="Ogura Y."/>
            <person name="Yamamoto N."/>
            <person name="Togashi T."/>
            <person name="Mori H."/>
            <person name="Watanabe T."/>
            <person name="Nemoto F."/>
            <person name="Kurokawa K."/>
            <person name="Hayashi T."/>
            <person name="Fukui M."/>
        </authorList>
    </citation>
    <scope>NUCLEOTIDE SEQUENCE [LARGE SCALE GENOMIC DNA]</scope>
</reference>
<dbReference type="Gene3D" id="3.40.50.1010">
    <property type="entry name" value="5'-nuclease"/>
    <property type="match status" value="1"/>
</dbReference>
<dbReference type="KEGG" id="tig:THII_2147"/>
<accession>A0A090AGX0</accession>
<evidence type="ECO:0000313" key="2">
    <source>
        <dbReference type="EMBL" id="BAP56444.1"/>
    </source>
</evidence>
<dbReference type="AlphaFoldDB" id="A0A090AGX0"/>
<proteinExistence type="predicted"/>
<sequence length="133" mass="14998">MIILDTHVLLWLDQGSTELGLQARDLADRALIQGELIVSAITFWETALLAERGRITLPSSIETWRVELLERGLQEVPVNGEIAITSTQLQNFHADPADRMITATAIFHHAILLTADRLILQWDNALKRHDARK</sequence>
<dbReference type="InterPro" id="IPR029060">
    <property type="entry name" value="PIN-like_dom_sf"/>
</dbReference>
<gene>
    <name evidence="2" type="ORF">THII_2147</name>
</gene>
<dbReference type="PANTHER" id="PTHR36173">
    <property type="entry name" value="RIBONUCLEASE VAPC16-RELATED"/>
    <property type="match status" value="1"/>
</dbReference>
<dbReference type="HOGENOM" id="CLU_129890_2_1_6"/>
<organism evidence="2 3">
    <name type="scientific">Thioploca ingrica</name>
    <dbReference type="NCBI Taxonomy" id="40754"/>
    <lineage>
        <taxon>Bacteria</taxon>
        <taxon>Pseudomonadati</taxon>
        <taxon>Pseudomonadota</taxon>
        <taxon>Gammaproteobacteria</taxon>
        <taxon>Thiotrichales</taxon>
        <taxon>Thiotrichaceae</taxon>
        <taxon>Thioploca</taxon>
    </lineage>
</organism>
<evidence type="ECO:0000313" key="3">
    <source>
        <dbReference type="Proteomes" id="UP000031623"/>
    </source>
</evidence>
<dbReference type="InterPro" id="IPR002716">
    <property type="entry name" value="PIN_dom"/>
</dbReference>
<dbReference type="STRING" id="40754.THII_2147"/>
<name>A0A090AGX0_9GAMM</name>
<feature type="domain" description="PIN" evidence="1">
    <location>
        <begin position="2"/>
        <end position="117"/>
    </location>
</feature>
<protein>
    <submittedName>
        <fullName evidence="2">Toxin of toxin-antitoxin (TA) system</fullName>
    </submittedName>
</protein>
<dbReference type="PANTHER" id="PTHR36173:SF1">
    <property type="entry name" value="RIBONUCLEASE VAPC22"/>
    <property type="match status" value="1"/>
</dbReference>
<dbReference type="OrthoDB" id="9798990at2"/>
<dbReference type="InterPro" id="IPR052919">
    <property type="entry name" value="TA_system_RNase"/>
</dbReference>
<evidence type="ECO:0000259" key="1">
    <source>
        <dbReference type="Pfam" id="PF01850"/>
    </source>
</evidence>